<organism evidence="1 2">
    <name type="scientific">Fibroporia radiculosa</name>
    <dbReference type="NCBI Taxonomy" id="599839"/>
    <lineage>
        <taxon>Eukaryota</taxon>
        <taxon>Fungi</taxon>
        <taxon>Dikarya</taxon>
        <taxon>Basidiomycota</taxon>
        <taxon>Agaricomycotina</taxon>
        <taxon>Agaricomycetes</taxon>
        <taxon>Polyporales</taxon>
        <taxon>Fibroporiaceae</taxon>
        <taxon>Fibroporia</taxon>
    </lineage>
</organism>
<evidence type="ECO:0000313" key="2">
    <source>
        <dbReference type="Proteomes" id="UP000006352"/>
    </source>
</evidence>
<name>J4I9H8_9APHY</name>
<proteinExistence type="predicted"/>
<evidence type="ECO:0000313" key="1">
    <source>
        <dbReference type="EMBL" id="CCM01186.1"/>
    </source>
</evidence>
<dbReference type="InParanoid" id="J4I9H8"/>
<protein>
    <submittedName>
        <fullName evidence="1">Uncharacterized protein</fullName>
    </submittedName>
</protein>
<reference evidence="1 2" key="1">
    <citation type="journal article" date="2012" name="Appl. Environ. Microbiol.">
        <title>Short-read sequencing for genomic analysis of the brown rot fungus Fibroporia radiculosa.</title>
        <authorList>
            <person name="Tang J.D."/>
            <person name="Perkins A.D."/>
            <person name="Sonstegard T.S."/>
            <person name="Schroeder S.G."/>
            <person name="Burgess S.C."/>
            <person name="Diehl S.V."/>
        </authorList>
    </citation>
    <scope>NUCLEOTIDE SEQUENCE [LARGE SCALE GENOMIC DNA]</scope>
    <source>
        <strain evidence="1 2">TFFH 294</strain>
    </source>
</reference>
<gene>
    <name evidence="1" type="ORF">FIBRA_03234</name>
</gene>
<dbReference type="Proteomes" id="UP000006352">
    <property type="component" value="Unassembled WGS sequence"/>
</dbReference>
<dbReference type="AlphaFoldDB" id="J4I9H8"/>
<accession>J4I9H8</accession>
<keyword evidence="2" id="KW-1185">Reference proteome</keyword>
<dbReference type="EMBL" id="HE797023">
    <property type="protein sequence ID" value="CCM01186.1"/>
    <property type="molecule type" value="Genomic_DNA"/>
</dbReference>
<dbReference type="HOGENOM" id="CLU_3125029_0_0_1"/>
<dbReference type="RefSeq" id="XP_012180469.1">
    <property type="nucleotide sequence ID" value="XM_012325079.1"/>
</dbReference>
<sequence>MGRLLRLEAGAIAPSVDGRAAEHATYYGSGLLSYTVVRAMYRNKQNADGL</sequence>
<dbReference type="GeneID" id="24096097"/>